<dbReference type="AlphaFoldDB" id="A0A7W9W124"/>
<proteinExistence type="predicted"/>
<keyword evidence="1" id="KW-1133">Transmembrane helix</keyword>
<dbReference type="GO" id="GO:0008168">
    <property type="term" value="F:methyltransferase activity"/>
    <property type="evidence" value="ECO:0007669"/>
    <property type="project" value="UniProtKB-KW"/>
</dbReference>
<gene>
    <name evidence="2" type="ORF">HNQ46_000378</name>
    <name evidence="3" type="ORF">HXM90_03255</name>
    <name evidence="4" type="ORF">HXM91_08965</name>
</gene>
<reference evidence="3" key="1">
    <citation type="submission" date="2020-04" db="EMBL/GenBank/DDBJ databases">
        <title>Deep metagenomics examines the oral microbiome during advanced dental caries in children, revealing novel taxa and co-occurrences with host molecules.</title>
        <authorList>
            <person name="Baker J.L."/>
            <person name="Morton J.T."/>
            <person name="Dinis M."/>
            <person name="Alvarez R."/>
            <person name="Tran N.C."/>
            <person name="Knight R."/>
            <person name="Edlund A."/>
        </authorList>
    </citation>
    <scope>NUCLEOTIDE SEQUENCE</scope>
    <source>
        <strain evidence="3">JCVI_38_bin.19</strain>
        <strain evidence="4">JCVI_48_bin.5</strain>
    </source>
</reference>
<sequence>MNQQTMTIIVTLVCLVMCVGQILMIKQAHENGTSVRIRPLQIIACAVVAVMGIYSLITGHYFWG</sequence>
<reference evidence="2 5" key="2">
    <citation type="submission" date="2020-08" db="EMBL/GenBank/DDBJ databases">
        <title>Genomic Encyclopedia of Type Strains, Phase IV (KMG-IV): sequencing the most valuable type-strain genomes for metagenomic binning, comparative biology and taxonomic classification.</title>
        <authorList>
            <person name="Goeker M."/>
        </authorList>
    </citation>
    <scope>NUCLEOTIDE SEQUENCE [LARGE SCALE GENOMIC DNA]</scope>
    <source>
        <strain evidence="2 5">DSM 17245</strain>
    </source>
</reference>
<keyword evidence="1" id="KW-0472">Membrane</keyword>
<protein>
    <submittedName>
        <fullName evidence="2">Protein-S-isoprenylcysteine O-methyltransferase Ste14</fullName>
    </submittedName>
</protein>
<feature type="transmembrane region" description="Helical" evidence="1">
    <location>
        <begin position="6"/>
        <end position="25"/>
    </location>
</feature>
<dbReference type="GO" id="GO:0032259">
    <property type="term" value="P:methylation"/>
    <property type="evidence" value="ECO:0007669"/>
    <property type="project" value="UniProtKB-KW"/>
</dbReference>
<evidence type="ECO:0000313" key="3">
    <source>
        <dbReference type="EMBL" id="MBF1272430.1"/>
    </source>
</evidence>
<dbReference type="Proteomes" id="UP000522163">
    <property type="component" value="Unassembled WGS sequence"/>
</dbReference>
<evidence type="ECO:0000256" key="1">
    <source>
        <dbReference type="SAM" id="Phobius"/>
    </source>
</evidence>
<comment type="caution">
    <text evidence="2">The sequence shown here is derived from an EMBL/GenBank/DDBJ whole genome shotgun (WGS) entry which is preliminary data.</text>
</comment>
<dbReference type="EMBL" id="JABZRA010000030">
    <property type="protein sequence ID" value="MBF1272430.1"/>
    <property type="molecule type" value="Genomic_DNA"/>
</dbReference>
<evidence type="ECO:0000313" key="4">
    <source>
        <dbReference type="EMBL" id="MBF1305956.1"/>
    </source>
</evidence>
<dbReference type="GeneID" id="85013944"/>
<dbReference type="Proteomes" id="UP000775770">
    <property type="component" value="Unassembled WGS sequence"/>
</dbReference>
<keyword evidence="1" id="KW-0812">Transmembrane</keyword>
<dbReference type="Proteomes" id="UP000780721">
    <property type="component" value="Unassembled WGS sequence"/>
</dbReference>
<evidence type="ECO:0000313" key="5">
    <source>
        <dbReference type="Proteomes" id="UP000522163"/>
    </source>
</evidence>
<dbReference type="RefSeq" id="WP_007157169.1">
    <property type="nucleotide sequence ID" value="NZ_CAUQIH010000018.1"/>
</dbReference>
<keyword evidence="2" id="KW-0489">Methyltransferase</keyword>
<evidence type="ECO:0000313" key="2">
    <source>
        <dbReference type="EMBL" id="MBB6040415.1"/>
    </source>
</evidence>
<feature type="transmembrane region" description="Helical" evidence="1">
    <location>
        <begin position="37"/>
        <end position="63"/>
    </location>
</feature>
<organism evidence="2 5">
    <name type="scientific">Oribacterium sinus</name>
    <dbReference type="NCBI Taxonomy" id="237576"/>
    <lineage>
        <taxon>Bacteria</taxon>
        <taxon>Bacillati</taxon>
        <taxon>Bacillota</taxon>
        <taxon>Clostridia</taxon>
        <taxon>Lachnospirales</taxon>
        <taxon>Lachnospiraceae</taxon>
        <taxon>Oribacterium</taxon>
    </lineage>
</organism>
<accession>A0A7W9W124</accession>
<keyword evidence="2" id="KW-0808">Transferase</keyword>
<dbReference type="EMBL" id="JACHHH010000002">
    <property type="protein sequence ID" value="MBB6040415.1"/>
    <property type="molecule type" value="Genomic_DNA"/>
</dbReference>
<dbReference type="EMBL" id="JABZRB010000331">
    <property type="protein sequence ID" value="MBF1305956.1"/>
    <property type="molecule type" value="Genomic_DNA"/>
</dbReference>
<name>A0A7W9W124_9FIRM</name>